<protein>
    <recommendedName>
        <fullName evidence="5">Protein SIEVE ELEMENT OCCLUSION B</fullName>
    </recommendedName>
</protein>
<evidence type="ECO:0008006" key="5">
    <source>
        <dbReference type="Google" id="ProtNLM"/>
    </source>
</evidence>
<reference evidence="3 4" key="1">
    <citation type="submission" date="2019-01" db="EMBL/GenBank/DDBJ databases">
        <title>Sequencing of cultivated peanut Arachis hypogaea provides insights into genome evolution and oil improvement.</title>
        <authorList>
            <person name="Chen X."/>
        </authorList>
    </citation>
    <scope>NUCLEOTIDE SEQUENCE [LARGE SCALE GENOMIC DNA]</scope>
    <source>
        <strain evidence="4">cv. Fuhuasheng</strain>
        <tissue evidence="3">Leaves</tissue>
    </source>
</reference>
<dbReference type="InterPro" id="IPR039299">
    <property type="entry name" value="SEOA"/>
</dbReference>
<dbReference type="PANTHER" id="PTHR33232:SF18">
    <property type="entry name" value="PROTEIN SIEVE ELEMENT OCCLUSION B-LIKE"/>
    <property type="match status" value="1"/>
</dbReference>
<evidence type="ECO:0000259" key="1">
    <source>
        <dbReference type="Pfam" id="PF14576"/>
    </source>
</evidence>
<dbReference type="InterPro" id="IPR027944">
    <property type="entry name" value="SEO_C"/>
</dbReference>
<evidence type="ECO:0000313" key="3">
    <source>
        <dbReference type="EMBL" id="RYQ91940.1"/>
    </source>
</evidence>
<feature type="domain" description="Sieve element occlusion C-terminal" evidence="2">
    <location>
        <begin position="1133"/>
        <end position="1208"/>
    </location>
</feature>
<sequence length="1354" mass="156918">MVHKLSLKSLLQTADREHNPLAMSDEQILEQIYSTHVHSDTKFDVDSLFTLVYTTLRRSTSIVDNFFEGSKSMMEHIDDKMPLANFSSPHCTLKQIYFEMCCKPPGEETAHKTALVILNKLSNYEWDAKAVITLAAFALEYGDFWPTDLLAKSVAVLKRVPLLTRPEYVQKHRQAIIEVNNLVKATLQVIELIFELEKFSSYDTKDVPALVPAREHIPVDVYWAIITVVTIVSQIDCLTTQSEKKQELYQYGQKLNFILGRLGKQITLCRHEIEEAEYCRKLRKLFQTPTEIMEVFKVLVFSKDAPQPLFDCATKTTIDIEVLKRKHVYLFISTLDITEEEISVLRAVHESIKTDEQYKIVWVPIVEEWTENLRKKFEVLKAKMQWYVVQHLGSIAGYKYIKEEWHFKKSPMVVVLNPQGKVQHTNAFHLIQAYGMKAFPFTSVEEERIHNEIHWVGPVVGDIHSNIDTWIREQKYIFFYGGKDKEWIQQFSKTAAALANDPVIKDLRISIELFCVEKEDKNLFSRFWNRIESLFVTKAHKAVDSAKQEVQRMLCYKYESGWALLSKGSSVVASGHGSTILKTVTEFEKWKEVVRKKGFETSFREYHERIVRSTHRCAQFEIQNIAGKLPEAIKCPDCPRIMDIFITYKCCHNDNNNVVISRCSKKSIKLRRTIMAHHHHKLSLKSLLHHHNHKEEKEHNPLAMSDEHILELIYSTHVHSDTKFEVDPLFTLVHNTLIRSTSILDDLVQGSKSSMEEIDEKILQPNFNSPYCTLKQISFEMCCKAAGEETAHETAVAILHKLSHYEWDAKAVLTLAALAVEYGDFWLLSQHLQTDVLAKSVAVMKRVPLLIRPANLQKHREAITEVNNLVKATLQVIELIVELEKLSSYDTKDVPALLPAREHIPIDVYWCIITLVTIVTQIECLTTDSEEKQELYHYGQKINVVLSKLRKHIALCRHQIEEAEYYRKLRKLFQTPTEIMEVFKVLIFAKDAPQPLFDCASETTVDITVLKKKHVYLFISTLDITEEEISVLRPVHESIKSEEQYKIVWVPIVEEWSEHLRKKFEVLKAKMQWYVVQHFGSIAGYKYIKEEWHFKKSPMVVLLNPQGKVLHQNAFHLIEAYGMKAFPFTTVEEETIHKEKHWVGSVVGGIHSNIDIWIKEEKYILFYGGKDKEWIQEFSKSAASLANETIIKELKISIELFCVEKENRNIFKRFWKRVESLFVTKAHKAADAVKQEVQRLLCYKDETGWALLSKGSSVVLSGHGTTMLKAVAEFERWKEVVVKKGFELSFKEYHERVAHETHRCAQFEIPDVAGKLPEAIKCPDCPRVMDIFITYKCCHNDNTSTTTNANSTYY</sequence>
<comment type="caution">
    <text evidence="3">The sequence shown here is derived from an EMBL/GenBank/DDBJ whole genome shotgun (WGS) entry which is preliminary data.</text>
</comment>
<feature type="domain" description="Sieve element occlusion N-terminal" evidence="1">
    <location>
        <begin position="705"/>
        <end position="976"/>
    </location>
</feature>
<dbReference type="GO" id="GO:0010088">
    <property type="term" value="P:phloem development"/>
    <property type="evidence" value="ECO:0007669"/>
    <property type="project" value="InterPro"/>
</dbReference>
<keyword evidence="4" id="KW-1185">Reference proteome</keyword>
<feature type="domain" description="Sieve element occlusion C-terminal" evidence="2">
    <location>
        <begin position="1211"/>
        <end position="1339"/>
    </location>
</feature>
<accession>A0A444XQC2</accession>
<feature type="domain" description="Sieve element occlusion C-terminal" evidence="2">
    <location>
        <begin position="523"/>
        <end position="652"/>
    </location>
</feature>
<feature type="domain" description="Sieve element occlusion N-terminal" evidence="1">
    <location>
        <begin position="24"/>
        <end position="289"/>
    </location>
</feature>
<dbReference type="Pfam" id="PF14576">
    <property type="entry name" value="SEO_N"/>
    <property type="match status" value="2"/>
</dbReference>
<proteinExistence type="predicted"/>
<organism evidence="3 4">
    <name type="scientific">Arachis hypogaea</name>
    <name type="common">Peanut</name>
    <dbReference type="NCBI Taxonomy" id="3818"/>
    <lineage>
        <taxon>Eukaryota</taxon>
        <taxon>Viridiplantae</taxon>
        <taxon>Streptophyta</taxon>
        <taxon>Embryophyta</taxon>
        <taxon>Tracheophyta</taxon>
        <taxon>Spermatophyta</taxon>
        <taxon>Magnoliopsida</taxon>
        <taxon>eudicotyledons</taxon>
        <taxon>Gunneridae</taxon>
        <taxon>Pentapetalae</taxon>
        <taxon>rosids</taxon>
        <taxon>fabids</taxon>
        <taxon>Fabales</taxon>
        <taxon>Fabaceae</taxon>
        <taxon>Papilionoideae</taxon>
        <taxon>50 kb inversion clade</taxon>
        <taxon>dalbergioids sensu lato</taxon>
        <taxon>Dalbergieae</taxon>
        <taxon>Pterocarpus clade</taxon>
        <taxon>Arachis</taxon>
    </lineage>
</organism>
<feature type="domain" description="Sieve element occlusion C-terminal" evidence="2">
    <location>
        <begin position="457"/>
        <end position="520"/>
    </location>
</feature>
<gene>
    <name evidence="3" type="ORF">Ahy_B09g098007</name>
</gene>
<dbReference type="Proteomes" id="UP000289738">
    <property type="component" value="Chromosome B09"/>
</dbReference>
<dbReference type="PANTHER" id="PTHR33232">
    <property type="entry name" value="PROTEIN SIEVE ELEMENT OCCLUSION B-LIKE"/>
    <property type="match status" value="1"/>
</dbReference>
<dbReference type="Pfam" id="PF14577">
    <property type="entry name" value="SEO_C"/>
    <property type="match status" value="4"/>
</dbReference>
<evidence type="ECO:0000259" key="2">
    <source>
        <dbReference type="Pfam" id="PF14577"/>
    </source>
</evidence>
<evidence type="ECO:0000313" key="4">
    <source>
        <dbReference type="Proteomes" id="UP000289738"/>
    </source>
</evidence>
<dbReference type="STRING" id="3818.A0A444XQC2"/>
<dbReference type="InterPro" id="IPR027942">
    <property type="entry name" value="SEO_N"/>
</dbReference>
<dbReference type="EMBL" id="SDMP01000019">
    <property type="protein sequence ID" value="RYQ91940.1"/>
    <property type="molecule type" value="Genomic_DNA"/>
</dbReference>
<name>A0A444XQC2_ARAHY</name>